<gene>
    <name evidence="1" type="ORF">J5X75_09350</name>
</gene>
<keyword evidence="2" id="KW-1185">Reference proteome</keyword>
<dbReference type="RefSeq" id="WP_208466931.1">
    <property type="nucleotide sequence ID" value="NZ_JAGFNS010000005.1"/>
</dbReference>
<dbReference type="EMBL" id="JAGFNS010000005">
    <property type="protein sequence ID" value="MBO3737724.1"/>
    <property type="molecule type" value="Genomic_DNA"/>
</dbReference>
<organism evidence="1 2">
    <name type="scientific">Actinoplanes flavus</name>
    <dbReference type="NCBI Taxonomy" id="2820290"/>
    <lineage>
        <taxon>Bacteria</taxon>
        <taxon>Bacillati</taxon>
        <taxon>Actinomycetota</taxon>
        <taxon>Actinomycetes</taxon>
        <taxon>Micromonosporales</taxon>
        <taxon>Micromonosporaceae</taxon>
        <taxon>Actinoplanes</taxon>
    </lineage>
</organism>
<proteinExistence type="predicted"/>
<sequence>MSDVPPPSTDEAPPALADPLALLRVPFVFSQDGLLGTDDFVKQAKQRGHDVSVDGLRRYHELGLLLPLFWACDDMREDLRIEVTPVPAHNPWGWTVKAARDGKLRDPQKDDTVDVPPYHRPADVPHRSGSHWWNGYTYSPWQLLDLHSVINQYKIIKAGWRDGPDRERVERTRRRVYALAVLSPRFLSGVLGQIRLPPGSQEDTLWQVRHQSNTLELLQLAGFDPADLRREAEALLHLAKDRDPLADWLPLVRHASYRAWSKLKGDALDCIWLRIGAEVLLRAHESLAADGQLEPLPSLEGTEWWQPLHDRIGPHTEEADSLERALGTYGLSPHPRVLLIVEGETELDHVPRLLSEFGLSRPEQVRVQLGKGSRVNAHLIARYGIAPRLGKTIHGTQLIDRTPTALILAMDPENKFASKEKCDTERRNLQNAIREEVRLQGGRIGQADLDYLVEIRVWGEDKYELANFTDDELVPAITELARQQNRLGVDDPAWQTQLRAGLAAARSRHDDIKVPMGQSRVAQDKTELARLLWPTLLGKVEAELAADEVLTPVLALVLAVREKVAMLSGPGYSLQDP</sequence>
<reference evidence="1 2" key="1">
    <citation type="submission" date="2021-03" db="EMBL/GenBank/DDBJ databases">
        <title>Actinoplanes flavus sp. nov., a novel actinomycete isolated from Coconut Palm rhizosphere soil.</title>
        <authorList>
            <person name="Luo X."/>
        </authorList>
    </citation>
    <scope>NUCLEOTIDE SEQUENCE [LARGE SCALE GENOMIC DNA]</scope>
    <source>
        <strain evidence="1 2">NEAU-H7</strain>
    </source>
</reference>
<accession>A0ABS3UG13</accession>
<comment type="caution">
    <text evidence="1">The sequence shown here is derived from an EMBL/GenBank/DDBJ whole genome shotgun (WGS) entry which is preliminary data.</text>
</comment>
<evidence type="ECO:0000313" key="2">
    <source>
        <dbReference type="Proteomes" id="UP000679690"/>
    </source>
</evidence>
<protein>
    <submittedName>
        <fullName evidence="1">Uncharacterized protein</fullName>
    </submittedName>
</protein>
<name>A0ABS3UG13_9ACTN</name>
<dbReference type="Proteomes" id="UP000679690">
    <property type="component" value="Unassembled WGS sequence"/>
</dbReference>
<evidence type="ECO:0000313" key="1">
    <source>
        <dbReference type="EMBL" id="MBO3737724.1"/>
    </source>
</evidence>